<keyword evidence="1" id="KW-0812">Transmembrane</keyword>
<organism evidence="2 3">
    <name type="scientific">Prevotella histicola JCM 15637 = DNF00424</name>
    <dbReference type="NCBI Taxonomy" id="1236504"/>
    <lineage>
        <taxon>Bacteria</taxon>
        <taxon>Pseudomonadati</taxon>
        <taxon>Bacteroidota</taxon>
        <taxon>Bacteroidia</taxon>
        <taxon>Bacteroidales</taxon>
        <taxon>Prevotellaceae</taxon>
        <taxon>Prevotella</taxon>
    </lineage>
</organism>
<proteinExistence type="predicted"/>
<dbReference type="EMBL" id="JRNJ01000104">
    <property type="protein sequence ID" value="KGF24773.1"/>
    <property type="molecule type" value="Genomic_DNA"/>
</dbReference>
<evidence type="ECO:0000256" key="1">
    <source>
        <dbReference type="SAM" id="Phobius"/>
    </source>
</evidence>
<dbReference type="AlphaFoldDB" id="A0AAW3FCH7"/>
<feature type="transmembrane region" description="Helical" evidence="1">
    <location>
        <begin position="54"/>
        <end position="73"/>
    </location>
</feature>
<keyword evidence="1" id="KW-1133">Transmembrane helix</keyword>
<feature type="transmembrane region" description="Helical" evidence="1">
    <location>
        <begin position="94"/>
        <end position="117"/>
    </location>
</feature>
<protein>
    <recommendedName>
        <fullName evidence="4">ABC transporter permease</fullName>
    </recommendedName>
</protein>
<sequence>MDYIFFRIYRAYKVKHDPAMLNSILYLSCVLMFVLLPITGVIFEMVRKDGKINLSFFILYFISILAFVTIRYGNKKKVNSLYNRYSQHNLNRKIPTYYFFLILPICIILGVSIYILILKYVINLS</sequence>
<evidence type="ECO:0000313" key="2">
    <source>
        <dbReference type="EMBL" id="KGF24773.1"/>
    </source>
</evidence>
<reference evidence="2 3" key="1">
    <citation type="submission" date="2014-07" db="EMBL/GenBank/DDBJ databases">
        <authorList>
            <person name="McCorrison J."/>
            <person name="Sanka R."/>
            <person name="Torralba M."/>
            <person name="Gillis M."/>
            <person name="Haft D.H."/>
            <person name="Methe B."/>
            <person name="Sutton G."/>
            <person name="Nelson K.E."/>
        </authorList>
    </citation>
    <scope>NUCLEOTIDE SEQUENCE [LARGE SCALE GENOMIC DNA]</scope>
    <source>
        <strain evidence="2 3">DNF00424</strain>
    </source>
</reference>
<evidence type="ECO:0000313" key="3">
    <source>
        <dbReference type="Proteomes" id="UP000029533"/>
    </source>
</evidence>
<comment type="caution">
    <text evidence="2">The sequence shown here is derived from an EMBL/GenBank/DDBJ whole genome shotgun (WGS) entry which is preliminary data.</text>
</comment>
<name>A0AAW3FCH7_9BACT</name>
<dbReference type="Proteomes" id="UP000029533">
    <property type="component" value="Unassembled WGS sequence"/>
</dbReference>
<feature type="transmembrane region" description="Helical" evidence="1">
    <location>
        <begin position="21"/>
        <end position="42"/>
    </location>
</feature>
<accession>A0AAW3FCH7</accession>
<gene>
    <name evidence="2" type="ORF">HMPREF2132_10740</name>
</gene>
<evidence type="ECO:0008006" key="4">
    <source>
        <dbReference type="Google" id="ProtNLM"/>
    </source>
</evidence>
<keyword evidence="1" id="KW-0472">Membrane</keyword>